<dbReference type="STRING" id="1001994.MY1_1694"/>
<dbReference type="RefSeq" id="WP_007551430.1">
    <property type="nucleotide sequence ID" value="NZ_AFPU01000001.1"/>
</dbReference>
<dbReference type="InterPro" id="IPR011576">
    <property type="entry name" value="Pyridox_Oxase_N"/>
</dbReference>
<dbReference type="AlphaFoldDB" id="F9CYP7"/>
<name>F9CYP7_9ARCH</name>
<dbReference type="Proteomes" id="UP000004440">
    <property type="component" value="Unassembled WGS sequence"/>
</dbReference>
<dbReference type="InterPro" id="IPR012349">
    <property type="entry name" value="Split_barrel_FMN-bd"/>
</dbReference>
<evidence type="ECO:0000259" key="1">
    <source>
        <dbReference type="Pfam" id="PF01243"/>
    </source>
</evidence>
<accession>F9CYP7</accession>
<dbReference type="PANTHER" id="PTHR40660:SF1">
    <property type="entry name" value="5'-PHOSPHATE OXIDASE PUTATIVE DOMAIN-CONTAINING PROTEIN-RELATED"/>
    <property type="match status" value="1"/>
</dbReference>
<feature type="domain" description="Pyridoxamine 5'-phosphate oxidase N-terminal" evidence="1">
    <location>
        <begin position="5"/>
        <end position="132"/>
    </location>
</feature>
<keyword evidence="3" id="KW-1185">Reference proteome</keyword>
<dbReference type="SUPFAM" id="SSF50475">
    <property type="entry name" value="FMN-binding split barrel"/>
    <property type="match status" value="1"/>
</dbReference>
<evidence type="ECO:0000313" key="2">
    <source>
        <dbReference type="EMBL" id="EGP94441.1"/>
    </source>
</evidence>
<dbReference type="PANTHER" id="PTHR40660">
    <property type="entry name" value="5'-PHOSPHATE OXIDASE PUTATIVE DOMAIN-CONTAINING PROTEIN-RELATED"/>
    <property type="match status" value="1"/>
</dbReference>
<sequence length="156" mass="18173">MITIPREIKEFIELQGIFAVGTTGVNNIPNISPRIFFRVDENVIYWLDFFKHKSYKNIQANPWVTISVFNKDDLKGFQFRGIVNFITDEPTKLEIKESIIKKTLEKNSSEKIKKLSEKIEVQVIRFEPKVCYSLNPDEFSDMCIGSDVDSTQLFQK</sequence>
<reference evidence="2 3" key="1">
    <citation type="journal article" date="2011" name="J. Bacteriol.">
        <title>Genome Sequence of an Ammonia-Oxidizing Soil Archaeon, "Candidatus Nitrosoarchaeum koreensis" MY1.</title>
        <authorList>
            <person name="Kim B.K."/>
            <person name="Jung M.Y."/>
            <person name="Yu D.S."/>
            <person name="Park S.J."/>
            <person name="Oh T.K."/>
            <person name="Rhee S.K."/>
            <person name="Kim J.F."/>
        </authorList>
    </citation>
    <scope>NUCLEOTIDE SEQUENCE [LARGE SCALE GENOMIC DNA]</scope>
    <source>
        <strain evidence="2 3">MY1</strain>
    </source>
</reference>
<gene>
    <name evidence="2" type="ORF">MY1_1694</name>
</gene>
<dbReference type="EMBL" id="AFPU01000001">
    <property type="protein sequence ID" value="EGP94441.1"/>
    <property type="molecule type" value="Genomic_DNA"/>
</dbReference>
<proteinExistence type="predicted"/>
<comment type="caution">
    <text evidence="2">The sequence shown here is derived from an EMBL/GenBank/DDBJ whole genome shotgun (WGS) entry which is preliminary data.</text>
</comment>
<evidence type="ECO:0000313" key="3">
    <source>
        <dbReference type="Proteomes" id="UP000004440"/>
    </source>
</evidence>
<protein>
    <submittedName>
        <fullName evidence="2">Pyridoxamine 5'-phosphate oxidase-related, FMN-binding protein</fullName>
    </submittedName>
</protein>
<dbReference type="OrthoDB" id="11359at2157"/>
<dbReference type="Pfam" id="PF01243">
    <property type="entry name" value="PNPOx_N"/>
    <property type="match status" value="1"/>
</dbReference>
<dbReference type="Gene3D" id="2.30.110.10">
    <property type="entry name" value="Electron Transport, Fmn-binding Protein, Chain A"/>
    <property type="match status" value="1"/>
</dbReference>
<organism evidence="2 3">
    <name type="scientific">Nitrosarchaeum koreense MY1</name>
    <dbReference type="NCBI Taxonomy" id="1001994"/>
    <lineage>
        <taxon>Archaea</taxon>
        <taxon>Nitrososphaerota</taxon>
        <taxon>Nitrososphaeria</taxon>
        <taxon>Nitrosopumilales</taxon>
        <taxon>Nitrosopumilaceae</taxon>
        <taxon>Nitrosarchaeum</taxon>
    </lineage>
</organism>